<keyword evidence="5 7" id="KW-1133">Transmembrane helix</keyword>
<dbReference type="PANTHER" id="PTHR30509">
    <property type="entry name" value="P-HYDROXYBENZOIC ACID EFFLUX PUMP SUBUNIT-RELATED"/>
    <property type="match status" value="1"/>
</dbReference>
<feature type="transmembrane region" description="Helical" evidence="7">
    <location>
        <begin position="21"/>
        <end position="42"/>
    </location>
</feature>
<dbReference type="STRING" id="51670.SAMN04488557_3770"/>
<feature type="transmembrane region" description="Helical" evidence="7">
    <location>
        <begin position="70"/>
        <end position="90"/>
    </location>
</feature>
<dbReference type="OrthoDB" id="9807111at2"/>
<sequence length="693" mass="75303">MSPSINATRWHNHLLLFDSHRLIFSLSSYLACVLTLGIAFAASLPRPWWAILTVYVTAQPLSGALRPKALYRLIGIILGALVAIILVPNLQNSPELLVLCLSAWTGLCIYLAVLDRTPRAFLFQMAGFSAAVASFPYLDDPGNIFTTTISRVEEMTVAIAMVTLVHSVIRPWNVQEVIYFRAKRFLVDAIAWADGAIDLRHRNLTYAHRQRVASDVTELGVIAIHLPYDMRGAAGARGMVHGLQQRLAALIPLASAIAQRLDLLDKKEIDPELSRLIDDTRTWLRECADAPTNKLEGMAARLAARARSLSHKNSEERRWQALIVASLTERLAEFVETLQEAKSLTEALDQPSMLDPSLAIDERRPPIARDPVMAALAGLAMAAAIILYCAVWILLAWPSGSATAAFAALVTCSFAAQEDPAPIIGRYLFATLVTFPIAAAYMFAILPLVDGYMLLSVALAPALIGIGYIQADSARSAIALPMFSCLIVGLGFVDSFQADFAVFANTGIAQVMGIVITIAVTRLFRSVGIERTARRIIREQWRDIAALAQGATEPRLKDWTALALDRTGQIAARMALASESDALHAADGLSDIRVGRNILHLRKAAASASAKVKNAIENVLSELAQIFHQRYREANVAPAGPQLLSALDGAIGAIQTADDRSDVLRQALLAAVGIHCNLFPAESRIEETQIHGR</sequence>
<evidence type="ECO:0000256" key="1">
    <source>
        <dbReference type="ARBA" id="ARBA00004651"/>
    </source>
</evidence>
<reference evidence="9" key="1">
    <citation type="submission" date="2016-10" db="EMBL/GenBank/DDBJ databases">
        <authorList>
            <person name="Varghese N."/>
            <person name="Submissions S."/>
        </authorList>
    </citation>
    <scope>NUCLEOTIDE SEQUENCE [LARGE SCALE GENOMIC DNA]</scope>
    <source>
        <strain evidence="9">DSM 1565</strain>
    </source>
</reference>
<evidence type="ECO:0000313" key="8">
    <source>
        <dbReference type="EMBL" id="SFV38639.1"/>
    </source>
</evidence>
<accession>A0A1I7NVE3</accession>
<evidence type="ECO:0000256" key="2">
    <source>
        <dbReference type="ARBA" id="ARBA00022448"/>
    </source>
</evidence>
<protein>
    <submittedName>
        <fullName evidence="8">Uncharacterized membrane protein YccC</fullName>
    </submittedName>
</protein>
<evidence type="ECO:0000256" key="3">
    <source>
        <dbReference type="ARBA" id="ARBA00022475"/>
    </source>
</evidence>
<dbReference type="Pfam" id="PF04632">
    <property type="entry name" value="FUSC"/>
    <property type="match status" value="1"/>
</dbReference>
<organism evidence="8 9">
    <name type="scientific">Hyphomicrobium facile</name>
    <dbReference type="NCBI Taxonomy" id="51670"/>
    <lineage>
        <taxon>Bacteria</taxon>
        <taxon>Pseudomonadati</taxon>
        <taxon>Pseudomonadota</taxon>
        <taxon>Alphaproteobacteria</taxon>
        <taxon>Hyphomicrobiales</taxon>
        <taxon>Hyphomicrobiaceae</taxon>
        <taxon>Hyphomicrobium</taxon>
    </lineage>
</organism>
<keyword evidence="2" id="KW-0813">Transport</keyword>
<evidence type="ECO:0000256" key="4">
    <source>
        <dbReference type="ARBA" id="ARBA00022692"/>
    </source>
</evidence>
<keyword evidence="6 7" id="KW-0472">Membrane</keyword>
<dbReference type="AlphaFoldDB" id="A0A1I7NVE3"/>
<proteinExistence type="predicted"/>
<dbReference type="EMBL" id="FPCH01000004">
    <property type="protein sequence ID" value="SFV38639.1"/>
    <property type="molecule type" value="Genomic_DNA"/>
</dbReference>
<feature type="transmembrane region" description="Helical" evidence="7">
    <location>
        <begin position="48"/>
        <end position="65"/>
    </location>
</feature>
<evidence type="ECO:0000256" key="7">
    <source>
        <dbReference type="SAM" id="Phobius"/>
    </source>
</evidence>
<feature type="transmembrane region" description="Helical" evidence="7">
    <location>
        <begin position="372"/>
        <end position="394"/>
    </location>
</feature>
<dbReference type="RefSeq" id="WP_092869294.1">
    <property type="nucleotide sequence ID" value="NZ_FPCH01000004.1"/>
</dbReference>
<feature type="transmembrane region" description="Helical" evidence="7">
    <location>
        <begin position="478"/>
        <end position="496"/>
    </location>
</feature>
<keyword evidence="9" id="KW-1185">Reference proteome</keyword>
<feature type="transmembrane region" description="Helical" evidence="7">
    <location>
        <begin position="400"/>
        <end position="416"/>
    </location>
</feature>
<feature type="transmembrane region" description="Helical" evidence="7">
    <location>
        <begin position="428"/>
        <end position="446"/>
    </location>
</feature>
<dbReference type="Proteomes" id="UP000199423">
    <property type="component" value="Unassembled WGS sequence"/>
</dbReference>
<keyword evidence="4 7" id="KW-0812">Transmembrane</keyword>
<feature type="transmembrane region" description="Helical" evidence="7">
    <location>
        <begin position="502"/>
        <end position="524"/>
    </location>
</feature>
<dbReference type="GO" id="GO:0022857">
    <property type="term" value="F:transmembrane transporter activity"/>
    <property type="evidence" value="ECO:0007669"/>
    <property type="project" value="InterPro"/>
</dbReference>
<gene>
    <name evidence="8" type="ORF">SAMN04488557_3770</name>
</gene>
<keyword evidence="3" id="KW-1003">Cell membrane</keyword>
<dbReference type="PANTHER" id="PTHR30509:SF9">
    <property type="entry name" value="MULTIDRUG RESISTANCE PROTEIN MDTO"/>
    <property type="match status" value="1"/>
</dbReference>
<feature type="transmembrane region" description="Helical" evidence="7">
    <location>
        <begin position="452"/>
        <end position="471"/>
    </location>
</feature>
<evidence type="ECO:0000313" key="9">
    <source>
        <dbReference type="Proteomes" id="UP000199423"/>
    </source>
</evidence>
<comment type="subcellular location">
    <subcellularLocation>
        <location evidence="1">Cell membrane</location>
        <topology evidence="1">Multi-pass membrane protein</topology>
    </subcellularLocation>
</comment>
<dbReference type="GO" id="GO:0005886">
    <property type="term" value="C:plasma membrane"/>
    <property type="evidence" value="ECO:0007669"/>
    <property type="project" value="UniProtKB-SubCell"/>
</dbReference>
<feature type="transmembrane region" description="Helical" evidence="7">
    <location>
        <begin position="96"/>
        <end position="113"/>
    </location>
</feature>
<name>A0A1I7NVE3_9HYPH</name>
<evidence type="ECO:0000256" key="6">
    <source>
        <dbReference type="ARBA" id="ARBA00023136"/>
    </source>
</evidence>
<evidence type="ECO:0000256" key="5">
    <source>
        <dbReference type="ARBA" id="ARBA00022989"/>
    </source>
</evidence>
<dbReference type="InterPro" id="IPR006726">
    <property type="entry name" value="PHBA_efflux_AaeB/fusaric-R"/>
</dbReference>